<evidence type="ECO:0000256" key="4">
    <source>
        <dbReference type="ARBA" id="ARBA00022553"/>
    </source>
</evidence>
<name>A0A497YS73_9RHOB</name>
<evidence type="ECO:0000256" key="8">
    <source>
        <dbReference type="ARBA" id="ARBA00022989"/>
    </source>
</evidence>
<keyword evidence="6 10" id="KW-0812">Transmembrane</keyword>
<keyword evidence="13" id="KW-1185">Reference proteome</keyword>
<evidence type="ECO:0000256" key="2">
    <source>
        <dbReference type="ARBA" id="ARBA00004370"/>
    </source>
</evidence>
<comment type="caution">
    <text evidence="12">The sequence shown here is derived from an EMBL/GenBank/DDBJ whole genome shotgun (WGS) entry which is preliminary data.</text>
</comment>
<dbReference type="InterPro" id="IPR003661">
    <property type="entry name" value="HisK_dim/P_dom"/>
</dbReference>
<dbReference type="Pfam" id="PF02518">
    <property type="entry name" value="HATPase_c"/>
    <property type="match status" value="1"/>
</dbReference>
<dbReference type="SUPFAM" id="SSF55874">
    <property type="entry name" value="ATPase domain of HSP90 chaperone/DNA topoisomerase II/histidine kinase"/>
    <property type="match status" value="1"/>
</dbReference>
<dbReference type="SMART" id="SM00387">
    <property type="entry name" value="HATPase_c"/>
    <property type="match status" value="1"/>
</dbReference>
<dbReference type="Proteomes" id="UP000271700">
    <property type="component" value="Unassembled WGS sequence"/>
</dbReference>
<evidence type="ECO:0000256" key="5">
    <source>
        <dbReference type="ARBA" id="ARBA00022679"/>
    </source>
</evidence>
<keyword evidence="5" id="KW-0808">Transferase</keyword>
<dbReference type="RefSeq" id="WP_010437855.1">
    <property type="nucleotide sequence ID" value="NZ_AEYW01000003.1"/>
</dbReference>
<accession>A0A497YS73</accession>
<evidence type="ECO:0000256" key="1">
    <source>
        <dbReference type="ARBA" id="ARBA00000085"/>
    </source>
</evidence>
<feature type="transmembrane region" description="Helical" evidence="10">
    <location>
        <begin position="162"/>
        <end position="188"/>
    </location>
</feature>
<evidence type="ECO:0000256" key="3">
    <source>
        <dbReference type="ARBA" id="ARBA00012438"/>
    </source>
</evidence>
<evidence type="ECO:0000259" key="11">
    <source>
        <dbReference type="PROSITE" id="PS50109"/>
    </source>
</evidence>
<dbReference type="EC" id="2.7.13.3" evidence="3"/>
<dbReference type="GO" id="GO:0005886">
    <property type="term" value="C:plasma membrane"/>
    <property type="evidence" value="ECO:0007669"/>
    <property type="project" value="TreeGrafter"/>
</dbReference>
<dbReference type="InterPro" id="IPR004358">
    <property type="entry name" value="Sig_transdc_His_kin-like_C"/>
</dbReference>
<keyword evidence="9 10" id="KW-0472">Membrane</keyword>
<dbReference type="PANTHER" id="PTHR45436">
    <property type="entry name" value="SENSOR HISTIDINE KINASE YKOH"/>
    <property type="match status" value="1"/>
</dbReference>
<dbReference type="GO" id="GO:0000155">
    <property type="term" value="F:phosphorelay sensor kinase activity"/>
    <property type="evidence" value="ECO:0007669"/>
    <property type="project" value="InterPro"/>
</dbReference>
<dbReference type="PROSITE" id="PS50109">
    <property type="entry name" value="HIS_KIN"/>
    <property type="match status" value="1"/>
</dbReference>
<organism evidence="12 13">
    <name type="scientific">Ruegeria conchae</name>
    <dbReference type="NCBI Taxonomy" id="981384"/>
    <lineage>
        <taxon>Bacteria</taxon>
        <taxon>Pseudomonadati</taxon>
        <taxon>Pseudomonadota</taxon>
        <taxon>Alphaproteobacteria</taxon>
        <taxon>Rhodobacterales</taxon>
        <taxon>Roseobacteraceae</taxon>
        <taxon>Ruegeria</taxon>
    </lineage>
</organism>
<dbReference type="PRINTS" id="PR00344">
    <property type="entry name" value="BCTRLSENSOR"/>
</dbReference>
<evidence type="ECO:0000256" key="9">
    <source>
        <dbReference type="ARBA" id="ARBA00023136"/>
    </source>
</evidence>
<reference evidence="12 13" key="1">
    <citation type="submission" date="2018-10" db="EMBL/GenBank/DDBJ databases">
        <title>Genomic Encyclopedia of Archaeal and Bacterial Type Strains, Phase II (KMG-II): from individual species to whole genera.</title>
        <authorList>
            <person name="Goeker M."/>
        </authorList>
    </citation>
    <scope>NUCLEOTIDE SEQUENCE [LARGE SCALE GENOMIC DNA]</scope>
    <source>
        <strain evidence="12 13">DSM 29317</strain>
    </source>
</reference>
<proteinExistence type="predicted"/>
<feature type="domain" description="Histidine kinase" evidence="11">
    <location>
        <begin position="241"/>
        <end position="444"/>
    </location>
</feature>
<sequence length="452" mass="49533">MLSLRHRALLSGLASATVSVGVGTLVVFSYINTRVLQQFDETLRDRHTQLVVGLSVTTDAPDVLRELIFDPAYGTPYSGRYWQVTNNKGDIYTSASLFDETIAEPTRTGNEATIWNTLGPDDEAVRSIYQKITFEDGTEWGVSVAESRLELLSERRAAQSNLLPVFGLVGLIGVAGSLLLMSAVIGPLRKLRADVAHRWDNGDDLKPDDYPEEVSPLVEDLNQLLHRNREIVSNSRRQAADMAHALKTPTSILRNELLNLSESGSDTGSAEEALARIDSQLGRALARMRASNTAELTHSRTDISNSVERLSKFFSIMAEREGKSLTSDYQAGLWVSIDTQDIEEVLGNLLDNALKWCRTTIHISAHRDGRNIKICIEDDGPGIPEEAQSAVLRSGERLDTSVSGTGLGLAITVDLLKAYGGTLKLGVSERLGGLGCEILIPERKDDRHLSRI</sequence>
<evidence type="ECO:0000256" key="10">
    <source>
        <dbReference type="SAM" id="Phobius"/>
    </source>
</evidence>
<dbReference type="InterPro" id="IPR050428">
    <property type="entry name" value="TCS_sensor_his_kinase"/>
</dbReference>
<dbReference type="InterPro" id="IPR005467">
    <property type="entry name" value="His_kinase_dom"/>
</dbReference>
<dbReference type="InterPro" id="IPR003594">
    <property type="entry name" value="HATPase_dom"/>
</dbReference>
<comment type="subcellular location">
    <subcellularLocation>
        <location evidence="2">Membrane</location>
    </subcellularLocation>
</comment>
<dbReference type="EMBL" id="RCCT01000008">
    <property type="protein sequence ID" value="RLJ98868.1"/>
    <property type="molecule type" value="Genomic_DNA"/>
</dbReference>
<evidence type="ECO:0000313" key="12">
    <source>
        <dbReference type="EMBL" id="RLJ98868.1"/>
    </source>
</evidence>
<comment type="catalytic activity">
    <reaction evidence="1">
        <text>ATP + protein L-histidine = ADP + protein N-phospho-L-histidine.</text>
        <dbReference type="EC" id="2.7.13.3"/>
    </reaction>
</comment>
<dbReference type="STRING" id="981384.GCA_000192475_03883"/>
<keyword evidence="4" id="KW-0597">Phosphoprotein</keyword>
<dbReference type="InterPro" id="IPR036890">
    <property type="entry name" value="HATPase_C_sf"/>
</dbReference>
<keyword evidence="7 12" id="KW-0418">Kinase</keyword>
<dbReference type="AlphaFoldDB" id="A0A497YS73"/>
<dbReference type="Gene3D" id="3.30.565.10">
    <property type="entry name" value="Histidine kinase-like ATPase, C-terminal domain"/>
    <property type="match status" value="1"/>
</dbReference>
<evidence type="ECO:0000256" key="6">
    <source>
        <dbReference type="ARBA" id="ARBA00022692"/>
    </source>
</evidence>
<evidence type="ECO:0000313" key="13">
    <source>
        <dbReference type="Proteomes" id="UP000271700"/>
    </source>
</evidence>
<keyword evidence="8 10" id="KW-1133">Transmembrane helix</keyword>
<dbReference type="OrthoDB" id="9815202at2"/>
<protein>
    <recommendedName>
        <fullName evidence="3">histidine kinase</fullName>
        <ecNumber evidence="3">2.7.13.3</ecNumber>
    </recommendedName>
</protein>
<gene>
    <name evidence="12" type="ORF">CLV75_3989</name>
</gene>
<dbReference type="CDD" id="cd00082">
    <property type="entry name" value="HisKA"/>
    <property type="match status" value="1"/>
</dbReference>
<dbReference type="PANTHER" id="PTHR45436:SF5">
    <property type="entry name" value="SENSOR HISTIDINE KINASE TRCS"/>
    <property type="match status" value="1"/>
</dbReference>
<evidence type="ECO:0000256" key="7">
    <source>
        <dbReference type="ARBA" id="ARBA00022777"/>
    </source>
</evidence>